<dbReference type="NCBIfam" id="TIGR01571">
    <property type="entry name" value="A_thal_Cys_rich"/>
    <property type="match status" value="1"/>
</dbReference>
<keyword evidence="3" id="KW-1185">Reference proteome</keyword>
<dbReference type="Proteomes" id="UP001230051">
    <property type="component" value="Unassembled WGS sequence"/>
</dbReference>
<dbReference type="PANTHER" id="PTHR15907">
    <property type="entry name" value="DUF614 FAMILY PROTEIN-RELATED"/>
    <property type="match status" value="1"/>
</dbReference>
<dbReference type="Pfam" id="PF04749">
    <property type="entry name" value="PLAC8"/>
    <property type="match status" value="1"/>
</dbReference>
<evidence type="ECO:0008006" key="4">
    <source>
        <dbReference type="Google" id="ProtNLM"/>
    </source>
</evidence>
<dbReference type="InterPro" id="IPR006461">
    <property type="entry name" value="PLAC_motif_containing"/>
</dbReference>
<sequence length="157" mass="17354">MAHTMVMGQPVVMGQPMAMAQPMVTAQPMGMPQQQVIVQQSHAVTQLQVNPRKWDSGILSCAEDMQSCCFGMLCLPLLQIQVAQNMGEGCLVTLLCGTSVAMRTGFRERHKIEGSIADDCLKMCLFYPCAWCQMAREVEKRKTIVSRQVGPTVFVGR</sequence>
<evidence type="ECO:0000256" key="1">
    <source>
        <dbReference type="ARBA" id="ARBA00009024"/>
    </source>
</evidence>
<evidence type="ECO:0000313" key="2">
    <source>
        <dbReference type="EMBL" id="KAK1153616.1"/>
    </source>
</evidence>
<accession>A0AAD8FTT1</accession>
<organism evidence="2 3">
    <name type="scientific">Acipenser oxyrinchus oxyrinchus</name>
    <dbReference type="NCBI Taxonomy" id="40147"/>
    <lineage>
        <taxon>Eukaryota</taxon>
        <taxon>Metazoa</taxon>
        <taxon>Chordata</taxon>
        <taxon>Craniata</taxon>
        <taxon>Vertebrata</taxon>
        <taxon>Euteleostomi</taxon>
        <taxon>Actinopterygii</taxon>
        <taxon>Chondrostei</taxon>
        <taxon>Acipenseriformes</taxon>
        <taxon>Acipenseridae</taxon>
        <taxon>Acipenser</taxon>
    </lineage>
</organism>
<reference evidence="2" key="1">
    <citation type="submission" date="2022-02" db="EMBL/GenBank/DDBJ databases">
        <title>Atlantic sturgeon de novo genome assembly.</title>
        <authorList>
            <person name="Stock M."/>
            <person name="Klopp C."/>
            <person name="Guiguen Y."/>
            <person name="Cabau C."/>
            <person name="Parinello H."/>
            <person name="Santidrian Yebra-Pimentel E."/>
            <person name="Kuhl H."/>
            <person name="Dirks R.P."/>
            <person name="Guessner J."/>
            <person name="Wuertz S."/>
            <person name="Du K."/>
            <person name="Schartl M."/>
        </authorList>
    </citation>
    <scope>NUCLEOTIDE SEQUENCE</scope>
    <source>
        <strain evidence="2">STURGEONOMICS-FGT-2020</strain>
        <tissue evidence="2">Whole blood</tissue>
    </source>
</reference>
<proteinExistence type="inferred from homology"/>
<dbReference type="AlphaFoldDB" id="A0AAD8FTT1"/>
<comment type="similarity">
    <text evidence="1">Belongs to the cornifelin family.</text>
</comment>
<dbReference type="EMBL" id="JAGXEW010000040">
    <property type="protein sequence ID" value="KAK1153616.1"/>
    <property type="molecule type" value="Genomic_DNA"/>
</dbReference>
<protein>
    <recommendedName>
        <fullName evidence="4">Cornifelin</fullName>
    </recommendedName>
</protein>
<evidence type="ECO:0000313" key="3">
    <source>
        <dbReference type="Proteomes" id="UP001230051"/>
    </source>
</evidence>
<gene>
    <name evidence="2" type="ORF">AOXY_G29712</name>
</gene>
<comment type="caution">
    <text evidence="2">The sequence shown here is derived from an EMBL/GenBank/DDBJ whole genome shotgun (WGS) entry which is preliminary data.</text>
</comment>
<name>A0AAD8FTT1_ACIOX</name>